<comment type="catalytic activity">
    <reaction evidence="7 8">
        <text>shikimate + NADP(+) = 3-dehydroshikimate + NADPH + H(+)</text>
        <dbReference type="Rhea" id="RHEA:17737"/>
        <dbReference type="ChEBI" id="CHEBI:15378"/>
        <dbReference type="ChEBI" id="CHEBI:16630"/>
        <dbReference type="ChEBI" id="CHEBI:36208"/>
        <dbReference type="ChEBI" id="CHEBI:57783"/>
        <dbReference type="ChEBI" id="CHEBI:58349"/>
        <dbReference type="EC" id="1.1.1.25"/>
    </reaction>
</comment>
<dbReference type="InterPro" id="IPR036291">
    <property type="entry name" value="NAD(P)-bd_dom_sf"/>
</dbReference>
<feature type="binding site" evidence="8">
    <location>
        <position position="221"/>
    </location>
    <ligand>
        <name>shikimate</name>
        <dbReference type="ChEBI" id="CHEBI:36208"/>
    </ligand>
</feature>
<feature type="binding site" evidence="8">
    <location>
        <position position="219"/>
    </location>
    <ligand>
        <name>NADP(+)</name>
        <dbReference type="ChEBI" id="CHEBI:58349"/>
    </ligand>
</feature>
<keyword evidence="4 8" id="KW-0521">NADP</keyword>
<evidence type="ECO:0000256" key="8">
    <source>
        <dbReference type="HAMAP-Rule" id="MF_00222"/>
    </source>
</evidence>
<comment type="subunit">
    <text evidence="8">Homodimer.</text>
</comment>
<dbReference type="PANTHER" id="PTHR21089:SF1">
    <property type="entry name" value="BIFUNCTIONAL 3-DEHYDROQUINATE DEHYDRATASE_SHIKIMATE DEHYDROGENASE, CHLOROPLASTIC"/>
    <property type="match status" value="1"/>
</dbReference>
<dbReference type="SUPFAM" id="SSF53223">
    <property type="entry name" value="Aminoacid dehydrogenase-like, N-terminal domain"/>
    <property type="match status" value="1"/>
</dbReference>
<dbReference type="InterPro" id="IPR011342">
    <property type="entry name" value="Shikimate_DH"/>
</dbReference>
<evidence type="ECO:0000313" key="12">
    <source>
        <dbReference type="EMBL" id="AEG30824.1"/>
    </source>
</evidence>
<dbReference type="Gene3D" id="3.40.50.720">
    <property type="entry name" value="NAD(P)-binding Rossmann-like Domain"/>
    <property type="match status" value="1"/>
</dbReference>
<dbReference type="SUPFAM" id="SSF51735">
    <property type="entry name" value="NAD(P)-binding Rossmann-fold domains"/>
    <property type="match status" value="1"/>
</dbReference>
<comment type="caution">
    <text evidence="8">Lacks conserved residue(s) required for the propagation of feature annotation.</text>
</comment>
<dbReference type="GO" id="GO:0008652">
    <property type="term" value="P:amino acid biosynthetic process"/>
    <property type="evidence" value="ECO:0007669"/>
    <property type="project" value="UniProtKB-KW"/>
</dbReference>
<dbReference type="GO" id="GO:0009423">
    <property type="term" value="P:chorismate biosynthetic process"/>
    <property type="evidence" value="ECO:0007669"/>
    <property type="project" value="UniProtKB-UniRule"/>
</dbReference>
<evidence type="ECO:0000256" key="4">
    <source>
        <dbReference type="ARBA" id="ARBA00022857"/>
    </source>
</evidence>
<dbReference type="HOGENOM" id="CLU_044063_2_1_6"/>
<dbReference type="InterPro" id="IPR041121">
    <property type="entry name" value="SDH_C"/>
</dbReference>
<dbReference type="GO" id="GO:0009073">
    <property type="term" value="P:aromatic amino acid family biosynthetic process"/>
    <property type="evidence" value="ECO:0007669"/>
    <property type="project" value="UniProtKB-KW"/>
</dbReference>
<dbReference type="KEGG" id="tcy:Thicy_0048"/>
<feature type="binding site" evidence="8">
    <location>
        <position position="244"/>
    </location>
    <ligand>
        <name>NADP(+)</name>
        <dbReference type="ChEBI" id="CHEBI:58349"/>
    </ligand>
</feature>
<feature type="binding site" evidence="8">
    <location>
        <position position="65"/>
    </location>
    <ligand>
        <name>shikimate</name>
        <dbReference type="ChEBI" id="CHEBI:36208"/>
    </ligand>
</feature>
<evidence type="ECO:0000256" key="7">
    <source>
        <dbReference type="ARBA" id="ARBA00049442"/>
    </source>
</evidence>
<feature type="binding site" evidence="8">
    <location>
        <position position="90"/>
    </location>
    <ligand>
        <name>shikimate</name>
        <dbReference type="ChEBI" id="CHEBI:36208"/>
    </ligand>
</feature>
<evidence type="ECO:0000259" key="11">
    <source>
        <dbReference type="Pfam" id="PF18317"/>
    </source>
</evidence>
<dbReference type="GO" id="GO:0005829">
    <property type="term" value="C:cytosol"/>
    <property type="evidence" value="ECO:0007669"/>
    <property type="project" value="TreeGrafter"/>
</dbReference>
<feature type="binding site" evidence="8">
    <location>
        <begin position="131"/>
        <end position="135"/>
    </location>
    <ligand>
        <name>NADP(+)</name>
        <dbReference type="ChEBI" id="CHEBI:58349"/>
    </ligand>
</feature>
<dbReference type="Pfam" id="PF01488">
    <property type="entry name" value="Shikimate_DH"/>
    <property type="match status" value="1"/>
</dbReference>
<dbReference type="InterPro" id="IPR022893">
    <property type="entry name" value="Shikimate_DH_fam"/>
</dbReference>
<keyword evidence="5 8" id="KW-0560">Oxidoreductase</keyword>
<comment type="similarity">
    <text evidence="8">Belongs to the shikimate dehydrogenase family.</text>
</comment>
<dbReference type="InterPro" id="IPR006151">
    <property type="entry name" value="Shikm_DH/Glu-tRNA_Rdtase"/>
</dbReference>
<feature type="domain" description="SDH C-terminal" evidence="11">
    <location>
        <begin position="244"/>
        <end position="274"/>
    </location>
</feature>
<proteinExistence type="inferred from homology"/>
<dbReference type="NCBIfam" id="TIGR00507">
    <property type="entry name" value="aroE"/>
    <property type="match status" value="1"/>
</dbReference>
<keyword evidence="13" id="KW-1185">Reference proteome</keyword>
<dbReference type="PANTHER" id="PTHR21089">
    <property type="entry name" value="SHIKIMATE DEHYDROGENASE"/>
    <property type="match status" value="1"/>
</dbReference>
<dbReference type="STRING" id="717773.Thicy_0048"/>
<evidence type="ECO:0000313" key="13">
    <source>
        <dbReference type="Proteomes" id="UP000009232"/>
    </source>
</evidence>
<evidence type="ECO:0000259" key="9">
    <source>
        <dbReference type="Pfam" id="PF01488"/>
    </source>
</evidence>
<dbReference type="GO" id="GO:0019632">
    <property type="term" value="P:shikimate metabolic process"/>
    <property type="evidence" value="ECO:0007669"/>
    <property type="project" value="InterPro"/>
</dbReference>
<dbReference type="UniPathway" id="UPA00053">
    <property type="reaction ID" value="UER00087"/>
</dbReference>
<evidence type="ECO:0000256" key="6">
    <source>
        <dbReference type="ARBA" id="ARBA00023141"/>
    </source>
</evidence>
<dbReference type="GO" id="GO:0050661">
    <property type="term" value="F:NADP binding"/>
    <property type="evidence" value="ECO:0007669"/>
    <property type="project" value="InterPro"/>
</dbReference>
<comment type="function">
    <text evidence="8">Involved in the biosynthesis of the chorismate, which leads to the biosynthesis of aromatic amino acids. Catalyzes the reversible NADPH linked reduction of 3-dehydroshikimate (DHSA) to yield shikimate (SA).</text>
</comment>
<sequence length="283" mass="31231">MTLDRYAVVGDPISHSKSPLIHQLFAEQTGQTMQYEAIRIDAEDANFVDEIRAIQQAGYKGLNITVPYKLDAFELTDQLTPRAEVAHAVNTFEFLENDQILGDNTDGAGLVMDIELNGQCPFIDKKVLIIGAGGAVQGILQPLLAKQPGLVHIANRTAKRAQVLGQRFDTQVPIHGSGWDEIPLEPFDIIINGTSASLEGKLPPVSAEVIGPNSLVYDMMYGAEPTVFLNWAQQHQPQCQRMDGLGMLVGQAAESFYLWRGVMPKTKSVIEQVRHLIQQQTHF</sequence>
<feature type="domain" description="Quinate/shikimate 5-dehydrogenase/glutamyl-tRNA reductase" evidence="9">
    <location>
        <begin position="124"/>
        <end position="197"/>
    </location>
</feature>
<organism evidence="12 13">
    <name type="scientific">Thiomicrospira cyclica (strain DSM 14477 / JCM 11371 / ALM1)</name>
    <name type="common">Thioalkalimicrobium cyclicum</name>
    <dbReference type="NCBI Taxonomy" id="717773"/>
    <lineage>
        <taxon>Bacteria</taxon>
        <taxon>Pseudomonadati</taxon>
        <taxon>Pseudomonadota</taxon>
        <taxon>Gammaproteobacteria</taxon>
        <taxon>Thiotrichales</taxon>
        <taxon>Piscirickettsiaceae</taxon>
        <taxon>Thiomicrospira</taxon>
    </lineage>
</organism>
<feature type="binding site" evidence="8">
    <location>
        <begin position="155"/>
        <end position="160"/>
    </location>
    <ligand>
        <name>NADP(+)</name>
        <dbReference type="ChEBI" id="CHEBI:58349"/>
    </ligand>
</feature>
<feature type="active site" description="Proton acceptor" evidence="8">
    <location>
        <position position="69"/>
    </location>
</feature>
<keyword evidence="3 8" id="KW-0028">Amino-acid biosynthesis</keyword>
<feature type="binding site" evidence="8">
    <location>
        <begin position="16"/>
        <end position="18"/>
    </location>
    <ligand>
        <name>shikimate</name>
        <dbReference type="ChEBI" id="CHEBI:36208"/>
    </ligand>
</feature>
<dbReference type="EC" id="1.1.1.25" evidence="2 8"/>
<comment type="pathway">
    <text evidence="1 8">Metabolic intermediate biosynthesis; chorismate biosynthesis; chorismate from D-erythrose 4-phosphate and phosphoenolpyruvate: step 4/7.</text>
</comment>
<accession>F6DB84</accession>
<feature type="binding site" evidence="8">
    <location>
        <position position="251"/>
    </location>
    <ligand>
        <name>shikimate</name>
        <dbReference type="ChEBI" id="CHEBI:36208"/>
    </ligand>
</feature>
<evidence type="ECO:0000256" key="1">
    <source>
        <dbReference type="ARBA" id="ARBA00004871"/>
    </source>
</evidence>
<evidence type="ECO:0000256" key="3">
    <source>
        <dbReference type="ARBA" id="ARBA00022605"/>
    </source>
</evidence>
<reference evidence="12 13" key="1">
    <citation type="submission" date="2011-05" db="EMBL/GenBank/DDBJ databases">
        <title>Complete sequence of Thioalkalimicrobium cyclicum ALM1.</title>
        <authorList>
            <consortium name="US DOE Joint Genome Institute"/>
            <person name="Lucas S."/>
            <person name="Han J."/>
            <person name="Lapidus A."/>
            <person name="Cheng J.-F."/>
            <person name="Goodwin L."/>
            <person name="Pitluck S."/>
            <person name="Peters L."/>
            <person name="Mikhailova N."/>
            <person name="Davenport K."/>
            <person name="Han C."/>
            <person name="Tapia R."/>
            <person name="Land M."/>
            <person name="Hauser L."/>
            <person name="Kyrpides N."/>
            <person name="Ivanova N."/>
            <person name="Pagani I."/>
            <person name="Kappler U."/>
            <person name="Woyke T."/>
        </authorList>
    </citation>
    <scope>NUCLEOTIDE SEQUENCE [LARGE SCALE GENOMIC DNA]</scope>
    <source>
        <strain evidence="13">DSM 14477 / JCM 11371 / ALM1</strain>
    </source>
</reference>
<dbReference type="InterPro" id="IPR013708">
    <property type="entry name" value="Shikimate_DH-bd_N"/>
</dbReference>
<evidence type="ECO:0000256" key="2">
    <source>
        <dbReference type="ARBA" id="ARBA00012962"/>
    </source>
</evidence>
<dbReference type="GO" id="GO:0004764">
    <property type="term" value="F:shikimate 3-dehydrogenase (NADP+) activity"/>
    <property type="evidence" value="ECO:0007669"/>
    <property type="project" value="UniProtKB-UniRule"/>
</dbReference>
<feature type="binding site" evidence="8">
    <location>
        <position position="106"/>
    </location>
    <ligand>
        <name>shikimate</name>
        <dbReference type="ChEBI" id="CHEBI:36208"/>
    </ligand>
</feature>
<dbReference type="AlphaFoldDB" id="F6DB84"/>
<dbReference type="Pfam" id="PF08501">
    <property type="entry name" value="Shikimate_dh_N"/>
    <property type="match status" value="1"/>
</dbReference>
<protein>
    <recommendedName>
        <fullName evidence="2 8">Shikimate dehydrogenase (NADP(+))</fullName>
        <shortName evidence="8">SDH</shortName>
        <ecNumber evidence="2 8">1.1.1.25</ecNumber>
    </recommendedName>
</protein>
<dbReference type="EMBL" id="CP002776">
    <property type="protein sequence ID" value="AEG30824.1"/>
    <property type="molecule type" value="Genomic_DNA"/>
</dbReference>
<dbReference type="Gene3D" id="3.40.50.10860">
    <property type="entry name" value="Leucine Dehydrogenase, chain A, domain 1"/>
    <property type="match status" value="1"/>
</dbReference>
<name>F6DB84_THICA</name>
<keyword evidence="6 8" id="KW-0057">Aromatic amino acid biosynthesis</keyword>
<evidence type="ECO:0000256" key="5">
    <source>
        <dbReference type="ARBA" id="ARBA00023002"/>
    </source>
</evidence>
<gene>
    <name evidence="8" type="primary">aroE</name>
    <name evidence="12" type="ordered locus">Thicy_0048</name>
</gene>
<dbReference type="InterPro" id="IPR046346">
    <property type="entry name" value="Aminoacid_DH-like_N_sf"/>
</dbReference>
<dbReference type="eggNOG" id="COG0169">
    <property type="taxonomic scope" value="Bacteria"/>
</dbReference>
<dbReference type="HAMAP" id="MF_00222">
    <property type="entry name" value="Shikimate_DH_AroE"/>
    <property type="match status" value="1"/>
</dbReference>
<dbReference type="Proteomes" id="UP000009232">
    <property type="component" value="Chromosome"/>
</dbReference>
<dbReference type="RefSeq" id="WP_013834613.1">
    <property type="nucleotide sequence ID" value="NC_015581.1"/>
</dbReference>
<dbReference type="Pfam" id="PF18317">
    <property type="entry name" value="SDH_C"/>
    <property type="match status" value="1"/>
</dbReference>
<feature type="domain" description="Shikimate dehydrogenase substrate binding N-terminal" evidence="10">
    <location>
        <begin position="8"/>
        <end position="91"/>
    </location>
</feature>
<dbReference type="NCBIfam" id="NF001310">
    <property type="entry name" value="PRK00258.1-2"/>
    <property type="match status" value="1"/>
</dbReference>
<dbReference type="FunFam" id="3.40.50.10860:FF:000006">
    <property type="entry name" value="Shikimate dehydrogenase (NADP(+))"/>
    <property type="match status" value="1"/>
</dbReference>
<dbReference type="CDD" id="cd01065">
    <property type="entry name" value="NAD_bind_Shikimate_DH"/>
    <property type="match status" value="1"/>
</dbReference>
<evidence type="ECO:0000259" key="10">
    <source>
        <dbReference type="Pfam" id="PF08501"/>
    </source>
</evidence>
<dbReference type="OrthoDB" id="9776868at2"/>